<reference evidence="1" key="1">
    <citation type="submission" date="2017-02" db="UniProtKB">
        <authorList>
            <consortium name="WormBaseParasite"/>
        </authorList>
    </citation>
    <scope>IDENTIFICATION</scope>
</reference>
<sequence length="125" mass="14516">MLRLPTPHRKRVSGLESGSFSASCFFRFFKGRTGIHTRTLRSAPKCYELLRKPTSQTVYAHSPSIIAQPYTSRSPSFITKYGYKAFFESGSHERLFRTRTSQTRGTPFNNIKHRCPLRFVLRPKR</sequence>
<dbReference type="WBParaSite" id="HPLM_0000430201-mRNA-1">
    <property type="protein sequence ID" value="HPLM_0000430201-mRNA-1"/>
    <property type="gene ID" value="HPLM_0000430201"/>
</dbReference>
<proteinExistence type="predicted"/>
<accession>A0A0N4W3C1</accession>
<evidence type="ECO:0000313" key="1">
    <source>
        <dbReference type="WBParaSite" id="HPLM_0000430201-mRNA-1"/>
    </source>
</evidence>
<protein>
    <submittedName>
        <fullName evidence="1">Uncharacterized protein</fullName>
    </submittedName>
</protein>
<dbReference type="AlphaFoldDB" id="A0A0N4W3C1"/>
<organism evidence="1">
    <name type="scientific">Haemonchus placei</name>
    <name type="common">Barber's pole worm</name>
    <dbReference type="NCBI Taxonomy" id="6290"/>
    <lineage>
        <taxon>Eukaryota</taxon>
        <taxon>Metazoa</taxon>
        <taxon>Ecdysozoa</taxon>
        <taxon>Nematoda</taxon>
        <taxon>Chromadorea</taxon>
        <taxon>Rhabditida</taxon>
        <taxon>Rhabditina</taxon>
        <taxon>Rhabditomorpha</taxon>
        <taxon>Strongyloidea</taxon>
        <taxon>Trichostrongylidae</taxon>
        <taxon>Haemonchus</taxon>
    </lineage>
</organism>
<name>A0A0N4W3C1_HAEPC</name>